<evidence type="ECO:0000256" key="1">
    <source>
        <dbReference type="SAM" id="MobiDB-lite"/>
    </source>
</evidence>
<evidence type="ECO:0008006" key="3">
    <source>
        <dbReference type="Google" id="ProtNLM"/>
    </source>
</evidence>
<reference evidence="2" key="1">
    <citation type="journal article" date="2007" name="Science">
        <title>Candidatus Chloracidobacterium thermophilum: an aerobic phototrophic Acidobacterium.</title>
        <authorList>
            <person name="Bryant D.A."/>
            <person name="Costas A.M."/>
            <person name="Maresca J.A."/>
            <person name="Chew A.G."/>
            <person name="Klatt C.G."/>
            <person name="Bateson M.M."/>
            <person name="Tallon L.J."/>
            <person name="Hostetler J."/>
            <person name="Nelson W.C."/>
            <person name="Heidelberg J.F."/>
            <person name="Ward D.M."/>
        </authorList>
    </citation>
    <scope>NUCLEOTIDE SEQUENCE</scope>
</reference>
<evidence type="ECO:0000313" key="2">
    <source>
        <dbReference type="EMBL" id="ABV27420.1"/>
    </source>
</evidence>
<protein>
    <recommendedName>
        <fullName evidence="3">CRISPR-associated protein</fullName>
    </recommendedName>
</protein>
<dbReference type="InterPro" id="IPR013403">
    <property type="entry name" value="CRISPR-assoc_prot_Csb1/Cas7u"/>
</dbReference>
<gene>
    <name evidence="2" type="ORF">YS_M60-F11.239</name>
</gene>
<dbReference type="Pfam" id="PF09617">
    <property type="entry name" value="Cas_GSU0053"/>
    <property type="match status" value="1"/>
</dbReference>
<feature type="compositionally biased region" description="Acidic residues" evidence="1">
    <location>
        <begin position="363"/>
        <end position="380"/>
    </location>
</feature>
<proteinExistence type="predicted"/>
<sequence>MNLTPSDVLNGKSPLILTAKFEPIGSDRFQPAGFPEIGHVIYKAPRENGTTENICIVDSAASMANHLESVCMHGPHDFELVDDLNGMPYIRCVTGDFKNNTLPESSLVVTSLTEGHRIASSYFIEGVMLKGNAKATRKGKDGKDEPLKLGHYLIEKFGIVLPGSKKAHPPAGKWWNVFKTIFELDPNSLVHGVLFPQWQIKIPRALTAHLEAFGAGRVDRSGVKFDRLGKTTSGQPIFAVDDVTAGSIRATFVLDISLIRSFGRMKDEKTQLGLSENQKEFLIALALWKIKKLTENSFRFRSGCYLRCTALESCGQKVSINVDIRKAINKAGFSDQPITDVFWKREELYREGARDTNAAGTSEGDENGSPDEDDSGAEEG</sequence>
<name>A8DJZ4_9BACT</name>
<dbReference type="AlphaFoldDB" id="A8DJZ4"/>
<dbReference type="EMBL" id="EF531339">
    <property type="protein sequence ID" value="ABV27420.1"/>
    <property type="molecule type" value="Genomic_DNA"/>
</dbReference>
<feature type="region of interest" description="Disordered" evidence="1">
    <location>
        <begin position="353"/>
        <end position="380"/>
    </location>
</feature>
<accession>A8DJZ4</accession>
<organism evidence="2">
    <name type="scientific">Chloracidobacterium thermophilum</name>
    <dbReference type="NCBI Taxonomy" id="458033"/>
    <lineage>
        <taxon>Bacteria</taxon>
        <taxon>Pseudomonadati</taxon>
        <taxon>Acidobacteriota</taxon>
        <taxon>Terriglobia</taxon>
        <taxon>Terriglobales</taxon>
        <taxon>Acidobacteriaceae</taxon>
        <taxon>Chloracidobacterium</taxon>
    </lineage>
</organism>